<gene>
    <name evidence="2" type="ORF">DPMN_158349</name>
</gene>
<name>A0A9D4IPQ0_DREPO</name>
<dbReference type="EMBL" id="JAIWYP010000008">
    <property type="protein sequence ID" value="KAH3780532.1"/>
    <property type="molecule type" value="Genomic_DNA"/>
</dbReference>
<comment type="caution">
    <text evidence="2">The sequence shown here is derived from an EMBL/GenBank/DDBJ whole genome shotgun (WGS) entry which is preliminary data.</text>
</comment>
<protein>
    <submittedName>
        <fullName evidence="2">Uncharacterized protein</fullName>
    </submittedName>
</protein>
<evidence type="ECO:0000313" key="3">
    <source>
        <dbReference type="Proteomes" id="UP000828390"/>
    </source>
</evidence>
<proteinExistence type="predicted"/>
<organism evidence="2 3">
    <name type="scientific">Dreissena polymorpha</name>
    <name type="common">Zebra mussel</name>
    <name type="synonym">Mytilus polymorpha</name>
    <dbReference type="NCBI Taxonomy" id="45954"/>
    <lineage>
        <taxon>Eukaryota</taxon>
        <taxon>Metazoa</taxon>
        <taxon>Spiralia</taxon>
        <taxon>Lophotrochozoa</taxon>
        <taxon>Mollusca</taxon>
        <taxon>Bivalvia</taxon>
        <taxon>Autobranchia</taxon>
        <taxon>Heteroconchia</taxon>
        <taxon>Euheterodonta</taxon>
        <taxon>Imparidentia</taxon>
        <taxon>Neoheterodontei</taxon>
        <taxon>Myida</taxon>
        <taxon>Dreissenoidea</taxon>
        <taxon>Dreissenidae</taxon>
        <taxon>Dreissena</taxon>
    </lineage>
</organism>
<sequence length="74" mass="8380">MPTLPPIRAPRTWDSRKYTPPLSTLHRSQTPIPLRATITTTITVRMMVRMVRLIPALPWKQHNTYGPCSGKSGV</sequence>
<evidence type="ECO:0000313" key="2">
    <source>
        <dbReference type="EMBL" id="KAH3780532.1"/>
    </source>
</evidence>
<reference evidence="2" key="2">
    <citation type="submission" date="2020-11" db="EMBL/GenBank/DDBJ databases">
        <authorList>
            <person name="McCartney M.A."/>
            <person name="Auch B."/>
            <person name="Kono T."/>
            <person name="Mallez S."/>
            <person name="Becker A."/>
            <person name="Gohl D.M."/>
            <person name="Silverstein K.A.T."/>
            <person name="Koren S."/>
            <person name="Bechman K.B."/>
            <person name="Herman A."/>
            <person name="Abrahante J.E."/>
            <person name="Garbe J."/>
        </authorList>
    </citation>
    <scope>NUCLEOTIDE SEQUENCE</scope>
    <source>
        <strain evidence="2">Duluth1</strain>
        <tissue evidence="2">Whole animal</tissue>
    </source>
</reference>
<evidence type="ECO:0000256" key="1">
    <source>
        <dbReference type="SAM" id="MobiDB-lite"/>
    </source>
</evidence>
<dbReference type="Proteomes" id="UP000828390">
    <property type="component" value="Unassembled WGS sequence"/>
</dbReference>
<keyword evidence="3" id="KW-1185">Reference proteome</keyword>
<feature type="region of interest" description="Disordered" evidence="1">
    <location>
        <begin position="1"/>
        <end position="26"/>
    </location>
</feature>
<dbReference type="AlphaFoldDB" id="A0A9D4IPQ0"/>
<reference evidence="2" key="1">
    <citation type="journal article" date="2019" name="bioRxiv">
        <title>The Genome of the Zebra Mussel, Dreissena polymorpha: A Resource for Invasive Species Research.</title>
        <authorList>
            <person name="McCartney M.A."/>
            <person name="Auch B."/>
            <person name="Kono T."/>
            <person name="Mallez S."/>
            <person name="Zhang Y."/>
            <person name="Obille A."/>
            <person name="Becker A."/>
            <person name="Abrahante J.E."/>
            <person name="Garbe J."/>
            <person name="Badalamenti J.P."/>
            <person name="Herman A."/>
            <person name="Mangelson H."/>
            <person name="Liachko I."/>
            <person name="Sullivan S."/>
            <person name="Sone E.D."/>
            <person name="Koren S."/>
            <person name="Silverstein K.A.T."/>
            <person name="Beckman K.B."/>
            <person name="Gohl D.M."/>
        </authorList>
    </citation>
    <scope>NUCLEOTIDE SEQUENCE</scope>
    <source>
        <strain evidence="2">Duluth1</strain>
        <tissue evidence="2">Whole animal</tissue>
    </source>
</reference>
<accession>A0A9D4IPQ0</accession>